<accession>A0ABW4BH06</accession>
<organism evidence="1 2">
    <name type="scientific">Lacticaseibacillus suilingensis</name>
    <dbReference type="NCBI Taxonomy" id="2799577"/>
    <lineage>
        <taxon>Bacteria</taxon>
        <taxon>Bacillati</taxon>
        <taxon>Bacillota</taxon>
        <taxon>Bacilli</taxon>
        <taxon>Lactobacillales</taxon>
        <taxon>Lactobacillaceae</taxon>
        <taxon>Lacticaseibacillus</taxon>
    </lineage>
</organism>
<keyword evidence="2" id="KW-1185">Reference proteome</keyword>
<comment type="caution">
    <text evidence="1">The sequence shown here is derived from an EMBL/GenBank/DDBJ whole genome shotgun (WGS) entry which is preliminary data.</text>
</comment>
<protein>
    <submittedName>
        <fullName evidence="1">Uncharacterized protein</fullName>
    </submittedName>
</protein>
<dbReference type="Proteomes" id="UP001597199">
    <property type="component" value="Unassembled WGS sequence"/>
</dbReference>
<evidence type="ECO:0000313" key="2">
    <source>
        <dbReference type="Proteomes" id="UP001597199"/>
    </source>
</evidence>
<dbReference type="EMBL" id="JBHTOA010000034">
    <property type="protein sequence ID" value="MFD1399519.1"/>
    <property type="molecule type" value="Genomic_DNA"/>
</dbReference>
<dbReference type="RefSeq" id="WP_204119252.1">
    <property type="nucleotide sequence ID" value="NZ_BOLV01000013.1"/>
</dbReference>
<evidence type="ECO:0000313" key="1">
    <source>
        <dbReference type="EMBL" id="MFD1399519.1"/>
    </source>
</evidence>
<proteinExistence type="predicted"/>
<name>A0ABW4BH06_9LACO</name>
<sequence>MRQARRRQTKKKKWPKVLGIIVGLLVLSVVLGIVFFTPLNNTYRSVTGNDTPADSAVKNELVKRIEAQKTGNTATDNLLDRAANTVNSTKMSTIIAAANDEQKMATLLQNTTGVSSATAEVAARTLFNTDSLTPLREAVAQGNYVKAYQAYEDLDTSTLTQLKATLAQ</sequence>
<reference evidence="2" key="1">
    <citation type="journal article" date="2019" name="Int. J. Syst. Evol. Microbiol.">
        <title>The Global Catalogue of Microorganisms (GCM) 10K type strain sequencing project: providing services to taxonomists for standard genome sequencing and annotation.</title>
        <authorList>
            <consortium name="The Broad Institute Genomics Platform"/>
            <consortium name="The Broad Institute Genome Sequencing Center for Infectious Disease"/>
            <person name="Wu L."/>
            <person name="Ma J."/>
        </authorList>
    </citation>
    <scope>NUCLEOTIDE SEQUENCE [LARGE SCALE GENOMIC DNA]</scope>
    <source>
        <strain evidence="2">CCM 9110</strain>
    </source>
</reference>
<gene>
    <name evidence="1" type="ORF">ACFQ41_09390</name>
</gene>